<dbReference type="PROSITE" id="PS50055">
    <property type="entry name" value="TYR_PHOSPHATASE_PTP"/>
    <property type="match status" value="1"/>
</dbReference>
<feature type="domain" description="Fibronectin type-III" evidence="16">
    <location>
        <begin position="36"/>
        <end position="129"/>
    </location>
</feature>
<dbReference type="Pfam" id="PF00102">
    <property type="entry name" value="Y_phosphatase"/>
    <property type="match status" value="1"/>
</dbReference>
<evidence type="ECO:0000256" key="8">
    <source>
        <dbReference type="ARBA" id="ARBA00023136"/>
    </source>
</evidence>
<feature type="domain" description="Fibronectin type-III" evidence="16">
    <location>
        <begin position="130"/>
        <end position="215"/>
    </location>
</feature>
<feature type="chain" id="PRO_5040426032" description="protein-tyrosine-phosphatase" evidence="13">
    <location>
        <begin position="18"/>
        <end position="1071"/>
    </location>
</feature>
<dbReference type="Gene3D" id="2.60.40.10">
    <property type="entry name" value="Immunoglobulins"/>
    <property type="match status" value="5"/>
</dbReference>
<dbReference type="PROSITE" id="PS50056">
    <property type="entry name" value="TYR_PHOSPHATASE_2"/>
    <property type="match status" value="1"/>
</dbReference>
<dbReference type="CDD" id="cd00063">
    <property type="entry name" value="FN3"/>
    <property type="match status" value="4"/>
</dbReference>
<dbReference type="PANTHER" id="PTHR46957">
    <property type="entry name" value="CYTOKINE RECEPTOR"/>
    <property type="match status" value="1"/>
</dbReference>
<evidence type="ECO:0000256" key="2">
    <source>
        <dbReference type="ARBA" id="ARBA00013064"/>
    </source>
</evidence>
<feature type="domain" description="Fibronectin type-III" evidence="16">
    <location>
        <begin position="216"/>
        <end position="308"/>
    </location>
</feature>
<keyword evidence="4 13" id="KW-0732">Signal</keyword>
<reference evidence="17" key="1">
    <citation type="journal article" date="2023" name="Science">
        <title>Genome structures resolve the early diversification of teleost fishes.</title>
        <authorList>
            <person name="Parey E."/>
            <person name="Louis A."/>
            <person name="Montfort J."/>
            <person name="Bouchez O."/>
            <person name="Roques C."/>
            <person name="Iampietro C."/>
            <person name="Lluch J."/>
            <person name="Castinel A."/>
            <person name="Donnadieu C."/>
            <person name="Desvignes T."/>
            <person name="Floi Bucao C."/>
            <person name="Jouanno E."/>
            <person name="Wen M."/>
            <person name="Mejri S."/>
            <person name="Dirks R."/>
            <person name="Jansen H."/>
            <person name="Henkel C."/>
            <person name="Chen W.J."/>
            <person name="Zahm M."/>
            <person name="Cabau C."/>
            <person name="Klopp C."/>
            <person name="Thompson A.W."/>
            <person name="Robinson-Rechavi M."/>
            <person name="Braasch I."/>
            <person name="Lecointre G."/>
            <person name="Bobe J."/>
            <person name="Postlethwait J.H."/>
            <person name="Berthelot C."/>
            <person name="Roest Crollius H."/>
            <person name="Guiguen Y."/>
        </authorList>
    </citation>
    <scope>NUCLEOTIDE SEQUENCE</scope>
    <source>
        <strain evidence="17">Concon-B</strain>
    </source>
</reference>
<dbReference type="GO" id="GO:0043235">
    <property type="term" value="C:receptor complex"/>
    <property type="evidence" value="ECO:0007669"/>
    <property type="project" value="TreeGrafter"/>
</dbReference>
<feature type="signal peptide" evidence="13">
    <location>
        <begin position="1"/>
        <end position="17"/>
    </location>
</feature>
<evidence type="ECO:0000256" key="3">
    <source>
        <dbReference type="ARBA" id="ARBA00022692"/>
    </source>
</evidence>
<keyword evidence="18" id="KW-1185">Reference proteome</keyword>
<dbReference type="EC" id="3.1.3.48" evidence="2"/>
<keyword evidence="3 12" id="KW-0812">Transmembrane</keyword>
<evidence type="ECO:0000313" key="17">
    <source>
        <dbReference type="EMBL" id="KAJ8284235.1"/>
    </source>
</evidence>
<dbReference type="PROSITE" id="PS50853">
    <property type="entry name" value="FN3"/>
    <property type="match status" value="3"/>
</dbReference>
<evidence type="ECO:0000256" key="9">
    <source>
        <dbReference type="ARBA" id="ARBA00023180"/>
    </source>
</evidence>
<dbReference type="InterPro" id="IPR000387">
    <property type="entry name" value="Tyr_Pase_dom"/>
</dbReference>
<evidence type="ECO:0000256" key="1">
    <source>
        <dbReference type="ARBA" id="ARBA00004479"/>
    </source>
</evidence>
<evidence type="ECO:0000259" key="16">
    <source>
        <dbReference type="PROSITE" id="PS50853"/>
    </source>
</evidence>
<evidence type="ECO:0000256" key="12">
    <source>
        <dbReference type="SAM" id="Phobius"/>
    </source>
</evidence>
<dbReference type="SMART" id="SM00404">
    <property type="entry name" value="PTPc_motif"/>
    <property type="match status" value="1"/>
</dbReference>
<dbReference type="SMART" id="SM00194">
    <property type="entry name" value="PTPc"/>
    <property type="match status" value="1"/>
</dbReference>
<evidence type="ECO:0000256" key="4">
    <source>
        <dbReference type="ARBA" id="ARBA00022729"/>
    </source>
</evidence>
<dbReference type="FunFam" id="3.90.190.10:FF:000009">
    <property type="entry name" value="Receptor-type tyrosine-protein phosphatase beta"/>
    <property type="match status" value="1"/>
</dbReference>
<dbReference type="Pfam" id="PF00041">
    <property type="entry name" value="fn3"/>
    <property type="match status" value="4"/>
</dbReference>
<comment type="subcellular location">
    <subcellularLocation>
        <location evidence="1">Membrane</location>
        <topology evidence="1">Single-pass type I membrane protein</topology>
    </subcellularLocation>
</comment>
<feature type="domain" description="Tyrosine specific protein phosphatases" evidence="15">
    <location>
        <begin position="804"/>
        <end position="877"/>
    </location>
</feature>
<keyword evidence="5" id="KW-0378">Hydrolase</keyword>
<comment type="catalytic activity">
    <reaction evidence="10">
        <text>O-phospho-L-tyrosyl-[protein] + H2O = L-tyrosyl-[protein] + phosphate</text>
        <dbReference type="Rhea" id="RHEA:10684"/>
        <dbReference type="Rhea" id="RHEA-COMP:10136"/>
        <dbReference type="Rhea" id="RHEA-COMP:20101"/>
        <dbReference type="ChEBI" id="CHEBI:15377"/>
        <dbReference type="ChEBI" id="CHEBI:43474"/>
        <dbReference type="ChEBI" id="CHEBI:46858"/>
        <dbReference type="ChEBI" id="CHEBI:61978"/>
        <dbReference type="EC" id="3.1.3.48"/>
    </reaction>
</comment>
<keyword evidence="7 12" id="KW-1133">Transmembrane helix</keyword>
<sequence>MGTTLWLLCICVAQVWCQSTTETIATSSTATPTTRLPRPPDVNDVTVKERSETTLRLQWNPVPSETAYNYTLQYSNGTKIDDITGSAGGPVTYTVRNLIAGTEYSFTLFTVLQHVDSSGHNFSATTRPSDVNDVTVKECSETTLRLQWNPVSSETAYNYTLQYSNGTKIDDITGSAGGPVTYTVRNLTAGTEYSFTLFTVFQHVNSSGHNFSAPTRPSDVNDVTVKERSETTLRLQWNPVSSETAYNYTLQYSNGTKIDDITGSAGGPVTYTVRNLTAGTEYSFTLFTVFQHVNSSGQHFSNVTRPLSVIDVTVKERSETTLRLQWNPVSSETAYNYTLQFSNGTKIDDITGSAGGPVTYAVMNLTLGTVYNFTLITVFEQVKSMGHSFSAVTTIHCSEWIITNRSFEAEITGRFSSANATNGNTSVNGRVENSKVSFTGLYPGSTFNVSLFFLLNSVSLKQCEHTLTLVPPQVTGLHCGYMSGGYAFSLSWNPPQGVWTQVEVEISGQSPRNVTGTKTDIVIKHVKPAQTYHITATSVSETMKSETATFECQTDPRGVIAGSVIGILLLAFLAFLVVFILRRKPELLRPKYFVESQLDNEKFIDVPMGNFEAHFNKMSCDQNRGFSEEYEDFSAVGTEQTCKAALISDNEVKNRFTNVLPYDWSRVKLSTINDDHSSDYINASYMPGYGNNARQYIAAQGPLPATVNDFWRMIWEQRTHTVVMVTNCKEGERVKCEQYWPLDYTPFTYGNILVRVSFEKNEVNWTLREFVIKNTSTSEVRSIQHFHFTAWPDHGVPDGTTALIQFRGLVRQHIESCGSAGPTVVHCSAGVGRTGTLLALDVMLQQLEKENKVGLAAFVYKMRLSRPLMVQTESQYILLHQCIMDSLKPKLGKMQEEPLYQNCDMIICALKCGVTAAAGGKKGTPVATTGTAVASDLLGRKYCFVSRQGRRTSLPPVPEELRLTNTFQVLDGLTQPWEDPQENNTSDLHVAHGLSKPGSARVTLPSTQKPDRRSSHQAATSASLRRILREAVISRSGGSPDPGPMRSPPRSDVAALPQPLPARTRSPGSLT</sequence>
<dbReference type="PROSITE" id="PS00383">
    <property type="entry name" value="TYR_PHOSPHATASE_1"/>
    <property type="match status" value="1"/>
</dbReference>
<dbReference type="SMART" id="SM00060">
    <property type="entry name" value="FN3"/>
    <property type="match status" value="5"/>
</dbReference>
<keyword evidence="8 12" id="KW-0472">Membrane</keyword>
<evidence type="ECO:0000256" key="13">
    <source>
        <dbReference type="SAM" id="SignalP"/>
    </source>
</evidence>
<evidence type="ECO:0000259" key="15">
    <source>
        <dbReference type="PROSITE" id="PS50056"/>
    </source>
</evidence>
<dbReference type="PRINTS" id="PR00700">
    <property type="entry name" value="PRTYPHPHTASE"/>
</dbReference>
<evidence type="ECO:0000256" key="5">
    <source>
        <dbReference type="ARBA" id="ARBA00022801"/>
    </source>
</evidence>
<organism evidence="17 18">
    <name type="scientific">Conger conger</name>
    <name type="common">Conger eel</name>
    <name type="synonym">Muraena conger</name>
    <dbReference type="NCBI Taxonomy" id="82655"/>
    <lineage>
        <taxon>Eukaryota</taxon>
        <taxon>Metazoa</taxon>
        <taxon>Chordata</taxon>
        <taxon>Craniata</taxon>
        <taxon>Vertebrata</taxon>
        <taxon>Euteleostomi</taxon>
        <taxon>Actinopterygii</taxon>
        <taxon>Neopterygii</taxon>
        <taxon>Teleostei</taxon>
        <taxon>Anguilliformes</taxon>
        <taxon>Congridae</taxon>
        <taxon>Conger</taxon>
    </lineage>
</organism>
<feature type="region of interest" description="Disordered" evidence="11">
    <location>
        <begin position="975"/>
        <end position="1071"/>
    </location>
</feature>
<proteinExistence type="predicted"/>
<protein>
    <recommendedName>
        <fullName evidence="2">protein-tyrosine-phosphatase</fullName>
        <ecNumber evidence="2">3.1.3.48</ecNumber>
    </recommendedName>
</protein>
<evidence type="ECO:0000313" key="18">
    <source>
        <dbReference type="Proteomes" id="UP001152803"/>
    </source>
</evidence>
<feature type="domain" description="Tyrosine-protein phosphatase" evidence="14">
    <location>
        <begin position="626"/>
        <end position="886"/>
    </location>
</feature>
<keyword evidence="9" id="KW-0325">Glycoprotein</keyword>
<evidence type="ECO:0000256" key="11">
    <source>
        <dbReference type="SAM" id="MobiDB-lite"/>
    </source>
</evidence>
<dbReference type="PANTHER" id="PTHR46957:SF10">
    <property type="entry name" value="PROTEIN TYROSINE PHOSPHATASE, RECEPTOR TYPE, H"/>
    <property type="match status" value="1"/>
</dbReference>
<dbReference type="GO" id="GO:0016020">
    <property type="term" value="C:membrane"/>
    <property type="evidence" value="ECO:0007669"/>
    <property type="project" value="UniProtKB-SubCell"/>
</dbReference>
<evidence type="ECO:0000256" key="6">
    <source>
        <dbReference type="ARBA" id="ARBA00022912"/>
    </source>
</evidence>
<dbReference type="InterPro" id="IPR029021">
    <property type="entry name" value="Prot-tyrosine_phosphatase-like"/>
</dbReference>
<accession>A0A9Q1I746</accession>
<dbReference type="InterPro" id="IPR003961">
    <property type="entry name" value="FN3_dom"/>
</dbReference>
<feature type="transmembrane region" description="Helical" evidence="12">
    <location>
        <begin position="559"/>
        <end position="581"/>
    </location>
</feature>
<dbReference type="Gene3D" id="3.90.190.10">
    <property type="entry name" value="Protein tyrosine phosphatase superfamily"/>
    <property type="match status" value="1"/>
</dbReference>
<dbReference type="AlphaFoldDB" id="A0A9Q1I746"/>
<dbReference type="InterPro" id="IPR050713">
    <property type="entry name" value="RTP_Phos/Ushers"/>
</dbReference>
<comment type="caution">
    <text evidence="17">The sequence shown here is derived from an EMBL/GenBank/DDBJ whole genome shotgun (WGS) entry which is preliminary data.</text>
</comment>
<evidence type="ECO:0000259" key="14">
    <source>
        <dbReference type="PROSITE" id="PS50055"/>
    </source>
</evidence>
<dbReference type="EMBL" id="JAFJMO010000002">
    <property type="protein sequence ID" value="KAJ8284235.1"/>
    <property type="molecule type" value="Genomic_DNA"/>
</dbReference>
<dbReference type="SUPFAM" id="SSF52799">
    <property type="entry name" value="(Phosphotyrosine protein) phosphatases II"/>
    <property type="match status" value="1"/>
</dbReference>
<dbReference type="InterPro" id="IPR000242">
    <property type="entry name" value="PTP_cat"/>
</dbReference>
<dbReference type="InterPro" id="IPR013783">
    <property type="entry name" value="Ig-like_fold"/>
</dbReference>
<name>A0A9Q1I746_CONCO</name>
<dbReference type="GO" id="GO:0004725">
    <property type="term" value="F:protein tyrosine phosphatase activity"/>
    <property type="evidence" value="ECO:0007669"/>
    <property type="project" value="UniProtKB-EC"/>
</dbReference>
<dbReference type="Proteomes" id="UP001152803">
    <property type="component" value="Unassembled WGS sequence"/>
</dbReference>
<gene>
    <name evidence="17" type="ORF">COCON_G00030850</name>
</gene>
<keyword evidence="6" id="KW-0904">Protein phosphatase</keyword>
<evidence type="ECO:0000256" key="10">
    <source>
        <dbReference type="ARBA" id="ARBA00051722"/>
    </source>
</evidence>
<dbReference type="InterPro" id="IPR003595">
    <property type="entry name" value="Tyr_Pase_cat"/>
</dbReference>
<evidence type="ECO:0000256" key="7">
    <source>
        <dbReference type="ARBA" id="ARBA00022989"/>
    </source>
</evidence>
<dbReference type="SUPFAM" id="SSF49265">
    <property type="entry name" value="Fibronectin type III"/>
    <property type="match status" value="4"/>
</dbReference>
<dbReference type="InterPro" id="IPR016130">
    <property type="entry name" value="Tyr_Pase_AS"/>
</dbReference>
<dbReference type="InterPro" id="IPR036116">
    <property type="entry name" value="FN3_sf"/>
</dbReference>
<dbReference type="OrthoDB" id="8609993at2759"/>